<dbReference type="PRINTS" id="PR00439">
    <property type="entry name" value="11SGLOBULIN"/>
</dbReference>
<dbReference type="Gene3D" id="2.60.120.10">
    <property type="entry name" value="Jelly Rolls"/>
    <property type="match status" value="2"/>
</dbReference>
<dbReference type="Proteomes" id="UP000634136">
    <property type="component" value="Unassembled WGS sequence"/>
</dbReference>
<comment type="caution">
    <text evidence="6">The sequence shown here is derived from an EMBL/GenBank/DDBJ whole genome shotgun (WGS) entry which is preliminary data.</text>
</comment>
<keyword evidence="4" id="KW-1015">Disulfide bond</keyword>
<dbReference type="GO" id="GO:0045735">
    <property type="term" value="F:nutrient reservoir activity"/>
    <property type="evidence" value="ECO:0007669"/>
    <property type="project" value="UniProtKB-KW"/>
</dbReference>
<reference evidence="6" key="1">
    <citation type="submission" date="2020-09" db="EMBL/GenBank/DDBJ databases">
        <title>Genome-Enabled Discovery of Anthraquinone Biosynthesis in Senna tora.</title>
        <authorList>
            <person name="Kang S.-H."/>
            <person name="Pandey R.P."/>
            <person name="Lee C.-M."/>
            <person name="Sim J.-S."/>
            <person name="Jeong J.-T."/>
            <person name="Choi B.-S."/>
            <person name="Jung M."/>
            <person name="Ginzburg D."/>
            <person name="Zhao K."/>
            <person name="Won S.Y."/>
            <person name="Oh T.-J."/>
            <person name="Yu Y."/>
            <person name="Kim N.-H."/>
            <person name="Lee O.R."/>
            <person name="Lee T.-H."/>
            <person name="Bashyal P."/>
            <person name="Kim T.-S."/>
            <person name="Lee W.-H."/>
            <person name="Kawkins C."/>
            <person name="Kim C.-K."/>
            <person name="Kim J.S."/>
            <person name="Ahn B.O."/>
            <person name="Rhee S.Y."/>
            <person name="Sohng J.K."/>
        </authorList>
    </citation>
    <scope>NUCLEOTIDE SEQUENCE</scope>
    <source>
        <tissue evidence="6">Leaf</tissue>
    </source>
</reference>
<proteinExistence type="inferred from homology"/>
<dbReference type="EMBL" id="JAAIUW010000002">
    <property type="protein sequence ID" value="KAF7842705.1"/>
    <property type="molecule type" value="Genomic_DNA"/>
</dbReference>
<keyword evidence="7" id="KW-1185">Reference proteome</keyword>
<feature type="domain" description="Cupin type-1" evidence="5">
    <location>
        <begin position="194"/>
        <end position="309"/>
    </location>
</feature>
<evidence type="ECO:0000313" key="7">
    <source>
        <dbReference type="Proteomes" id="UP000634136"/>
    </source>
</evidence>
<evidence type="ECO:0000256" key="4">
    <source>
        <dbReference type="ARBA" id="ARBA00023157"/>
    </source>
</evidence>
<evidence type="ECO:0000256" key="3">
    <source>
        <dbReference type="ARBA" id="ARBA00023129"/>
    </source>
</evidence>
<dbReference type="Pfam" id="PF00190">
    <property type="entry name" value="Cupin_1"/>
    <property type="match status" value="2"/>
</dbReference>
<dbReference type="InterPro" id="IPR014710">
    <property type="entry name" value="RmlC-like_jellyroll"/>
</dbReference>
<dbReference type="SUPFAM" id="SSF51182">
    <property type="entry name" value="RmlC-like cupins"/>
    <property type="match status" value="1"/>
</dbReference>
<keyword evidence="3" id="KW-0708">Seed storage protein</keyword>
<dbReference type="InterPro" id="IPR006044">
    <property type="entry name" value="11S_seedstore_pln"/>
</dbReference>
<dbReference type="PANTHER" id="PTHR31189:SF45">
    <property type="entry name" value="OS09G0552500 PROTEIN"/>
    <property type="match status" value="1"/>
</dbReference>
<dbReference type="AlphaFoldDB" id="A0A834XE05"/>
<comment type="similarity">
    <text evidence="1">Belongs to the 11S seed storage protein (globulins) family.</text>
</comment>
<protein>
    <submittedName>
        <fullName evidence="6">Glutelin type-A 2-like</fullName>
    </submittedName>
</protein>
<keyword evidence="2" id="KW-0758">Storage protein</keyword>
<name>A0A834XE05_9FABA</name>
<dbReference type="InterPro" id="IPR006045">
    <property type="entry name" value="Cupin_1"/>
</dbReference>
<dbReference type="OrthoDB" id="735591at2759"/>
<evidence type="ECO:0000256" key="1">
    <source>
        <dbReference type="ARBA" id="ARBA00007178"/>
    </source>
</evidence>
<dbReference type="InterPro" id="IPR050253">
    <property type="entry name" value="Seed_Storage-Functional"/>
</dbReference>
<evidence type="ECO:0000313" key="6">
    <source>
        <dbReference type="EMBL" id="KAF7842705.1"/>
    </source>
</evidence>
<feature type="domain" description="Cupin type-1" evidence="5">
    <location>
        <begin position="3"/>
        <end position="159"/>
    </location>
</feature>
<organism evidence="6 7">
    <name type="scientific">Senna tora</name>
    <dbReference type="NCBI Taxonomy" id="362788"/>
    <lineage>
        <taxon>Eukaryota</taxon>
        <taxon>Viridiplantae</taxon>
        <taxon>Streptophyta</taxon>
        <taxon>Embryophyta</taxon>
        <taxon>Tracheophyta</taxon>
        <taxon>Spermatophyta</taxon>
        <taxon>Magnoliopsida</taxon>
        <taxon>eudicotyledons</taxon>
        <taxon>Gunneridae</taxon>
        <taxon>Pentapetalae</taxon>
        <taxon>rosids</taxon>
        <taxon>fabids</taxon>
        <taxon>Fabales</taxon>
        <taxon>Fabaceae</taxon>
        <taxon>Caesalpinioideae</taxon>
        <taxon>Cassia clade</taxon>
        <taxon>Senna</taxon>
    </lineage>
</organism>
<accession>A0A834XE05</accession>
<evidence type="ECO:0000259" key="5">
    <source>
        <dbReference type="SMART" id="SM00835"/>
    </source>
</evidence>
<sequence length="310" mass="33706">MEFELEPKKAEAMSEVVGGAYYTWSSSEVPVLAKYNVGAGRLLLQPQGLALPHYADSSKIGFVIQGSDGIVGMLLPNTEKEVVVQLKKGDLIPVPIGSISWWFNNGDSELIIVFLGETSHSHVPGQFSYFILTGPMGLIGAFSNKVTTKSYNLTQNEAQKLTKSRKEPLIIKLQKDQTQIMPTPQMDKTKAMVYNIDGAKPDLEVKNGGLVKTLSEGDFPFVGQVGLSVMKVRLEANAIKAPMYLPNPAIQVIYVSSGSGRIEIVGLDGKLVLDSKVEDGDLVVVPKFFVVAHIAGEEGMECYSILTTRK</sequence>
<evidence type="ECO:0000256" key="2">
    <source>
        <dbReference type="ARBA" id="ARBA00022761"/>
    </source>
</evidence>
<gene>
    <name evidence="6" type="ORF">G2W53_005003</name>
</gene>
<dbReference type="PANTHER" id="PTHR31189">
    <property type="entry name" value="OS03G0336100 PROTEIN-RELATED"/>
    <property type="match status" value="1"/>
</dbReference>
<dbReference type="CDD" id="cd02242">
    <property type="entry name" value="cupin_11S_legumin_N"/>
    <property type="match status" value="1"/>
</dbReference>
<dbReference type="SMART" id="SM00835">
    <property type="entry name" value="Cupin_1"/>
    <property type="match status" value="2"/>
</dbReference>
<dbReference type="InterPro" id="IPR011051">
    <property type="entry name" value="RmlC_Cupin_sf"/>
</dbReference>